<dbReference type="Proteomes" id="UP001230220">
    <property type="component" value="Unassembled WGS sequence"/>
</dbReference>
<protein>
    <submittedName>
        <fullName evidence="1">Virulence-associated protein VapD</fullName>
    </submittedName>
</protein>
<sequence>MNSGESKDYKALYFDIRTKDLKIHYSKTNPNGAYKKIKSFFIENDFSHEQYSGYHSKFKTTDLIIFDLILEISRKLPWLRHCINHFEVTDIGPNHNLMDLILKSDNILEVLE</sequence>
<name>A0ABU0E817_9FIRM</name>
<dbReference type="EMBL" id="JAUSUR010000009">
    <property type="protein sequence ID" value="MDQ0363043.1"/>
    <property type="molecule type" value="Genomic_DNA"/>
</dbReference>
<organism evidence="1 2">
    <name type="scientific">Breznakia pachnodae</name>
    <dbReference type="NCBI Taxonomy" id="265178"/>
    <lineage>
        <taxon>Bacteria</taxon>
        <taxon>Bacillati</taxon>
        <taxon>Bacillota</taxon>
        <taxon>Erysipelotrichia</taxon>
        <taxon>Erysipelotrichales</taxon>
        <taxon>Erysipelotrichaceae</taxon>
        <taxon>Breznakia</taxon>
    </lineage>
</organism>
<evidence type="ECO:0000313" key="1">
    <source>
        <dbReference type="EMBL" id="MDQ0363043.1"/>
    </source>
</evidence>
<proteinExistence type="predicted"/>
<comment type="caution">
    <text evidence="1">The sequence shown here is derived from an EMBL/GenBank/DDBJ whole genome shotgun (WGS) entry which is preliminary data.</text>
</comment>
<gene>
    <name evidence="1" type="ORF">J2S15_003804</name>
</gene>
<reference evidence="1 2" key="1">
    <citation type="submission" date="2023-07" db="EMBL/GenBank/DDBJ databases">
        <title>Genomic Encyclopedia of Type Strains, Phase IV (KMG-IV): sequencing the most valuable type-strain genomes for metagenomic binning, comparative biology and taxonomic classification.</title>
        <authorList>
            <person name="Goeker M."/>
        </authorList>
    </citation>
    <scope>NUCLEOTIDE SEQUENCE [LARGE SCALE GENOMIC DNA]</scope>
    <source>
        <strain evidence="1 2">DSM 16784</strain>
    </source>
</reference>
<accession>A0ABU0E817</accession>
<dbReference type="Gene3D" id="3.30.70.240">
    <property type="match status" value="1"/>
</dbReference>
<evidence type="ECO:0000313" key="2">
    <source>
        <dbReference type="Proteomes" id="UP001230220"/>
    </source>
</evidence>
<dbReference type="RefSeq" id="WP_307411522.1">
    <property type="nucleotide sequence ID" value="NZ_JAUSUR010000009.1"/>
</dbReference>
<keyword evidence="2" id="KW-1185">Reference proteome</keyword>